<dbReference type="NCBIfam" id="TIGR03423">
    <property type="entry name" value="pbp2_mrdA"/>
    <property type="match status" value="1"/>
</dbReference>
<dbReference type="GO" id="GO:0071555">
    <property type="term" value="P:cell wall organization"/>
    <property type="evidence" value="ECO:0007669"/>
    <property type="project" value="UniProtKB-KW"/>
</dbReference>
<evidence type="ECO:0000259" key="15">
    <source>
        <dbReference type="Pfam" id="PF00905"/>
    </source>
</evidence>
<feature type="region of interest" description="Disordered" evidence="13">
    <location>
        <begin position="1"/>
        <end position="26"/>
    </location>
</feature>
<evidence type="ECO:0000313" key="17">
    <source>
        <dbReference type="EMBL" id="KKO02804.1"/>
    </source>
</evidence>
<feature type="transmembrane region" description="Helical" evidence="14">
    <location>
        <begin position="63"/>
        <end position="84"/>
    </location>
</feature>
<dbReference type="GO" id="GO:0009002">
    <property type="term" value="F:serine-type D-Ala-D-Ala carboxypeptidase activity"/>
    <property type="evidence" value="ECO:0007669"/>
    <property type="project" value="InterPro"/>
</dbReference>
<dbReference type="InterPro" id="IPR005311">
    <property type="entry name" value="PBP_dimer"/>
</dbReference>
<keyword evidence="12" id="KW-0961">Cell wall biogenesis/degradation</keyword>
<evidence type="ECO:0008006" key="18">
    <source>
        <dbReference type="Google" id="ProtNLM"/>
    </source>
</evidence>
<evidence type="ECO:0000256" key="8">
    <source>
        <dbReference type="ARBA" id="ARBA00022960"/>
    </source>
</evidence>
<keyword evidence="6 14" id="KW-0812">Transmembrane</keyword>
<dbReference type="GO" id="GO:0008658">
    <property type="term" value="F:penicillin binding"/>
    <property type="evidence" value="ECO:0007669"/>
    <property type="project" value="InterPro"/>
</dbReference>
<keyword evidence="5" id="KW-0645">Protease</keyword>
<dbReference type="PANTHER" id="PTHR30627">
    <property type="entry name" value="PEPTIDOGLYCAN D,D-TRANSPEPTIDASE"/>
    <property type="match status" value="1"/>
</dbReference>
<evidence type="ECO:0000256" key="3">
    <source>
        <dbReference type="ARBA" id="ARBA00022475"/>
    </source>
</evidence>
<keyword evidence="9" id="KW-0573">Peptidoglycan synthesis</keyword>
<accession>A0A0F9YEE2</accession>
<evidence type="ECO:0000256" key="2">
    <source>
        <dbReference type="ARBA" id="ARBA00004236"/>
    </source>
</evidence>
<evidence type="ECO:0000256" key="12">
    <source>
        <dbReference type="ARBA" id="ARBA00023316"/>
    </source>
</evidence>
<evidence type="ECO:0000256" key="5">
    <source>
        <dbReference type="ARBA" id="ARBA00022670"/>
    </source>
</evidence>
<keyword evidence="4" id="KW-0997">Cell inner membrane</keyword>
<evidence type="ECO:0000256" key="6">
    <source>
        <dbReference type="ARBA" id="ARBA00022692"/>
    </source>
</evidence>
<evidence type="ECO:0000256" key="7">
    <source>
        <dbReference type="ARBA" id="ARBA00022801"/>
    </source>
</evidence>
<dbReference type="SUPFAM" id="SSF56601">
    <property type="entry name" value="beta-lactamase/transpeptidase-like"/>
    <property type="match status" value="1"/>
</dbReference>
<evidence type="ECO:0000256" key="11">
    <source>
        <dbReference type="ARBA" id="ARBA00023136"/>
    </source>
</evidence>
<organism evidence="17">
    <name type="scientific">marine sediment metagenome</name>
    <dbReference type="NCBI Taxonomy" id="412755"/>
    <lineage>
        <taxon>unclassified sequences</taxon>
        <taxon>metagenomes</taxon>
        <taxon>ecological metagenomes</taxon>
    </lineage>
</organism>
<reference evidence="17" key="1">
    <citation type="journal article" date="2015" name="Nature">
        <title>Complex archaea that bridge the gap between prokaryotes and eukaryotes.</title>
        <authorList>
            <person name="Spang A."/>
            <person name="Saw J.H."/>
            <person name="Jorgensen S.L."/>
            <person name="Zaremba-Niedzwiedzka K."/>
            <person name="Martijn J."/>
            <person name="Lind A.E."/>
            <person name="van Eijk R."/>
            <person name="Schleper C."/>
            <person name="Guy L."/>
            <person name="Ettema T.J."/>
        </authorList>
    </citation>
    <scope>NUCLEOTIDE SEQUENCE</scope>
</reference>
<feature type="domain" description="Penicillin-binding protein transpeptidase" evidence="15">
    <location>
        <begin position="322"/>
        <end position="656"/>
    </location>
</feature>
<dbReference type="Pfam" id="PF03717">
    <property type="entry name" value="PBP_dimer"/>
    <property type="match status" value="1"/>
</dbReference>
<dbReference type="InterPro" id="IPR050515">
    <property type="entry name" value="Beta-lactam/transpept"/>
</dbReference>
<evidence type="ECO:0000259" key="16">
    <source>
        <dbReference type="Pfam" id="PF03717"/>
    </source>
</evidence>
<evidence type="ECO:0000256" key="1">
    <source>
        <dbReference type="ARBA" id="ARBA00004167"/>
    </source>
</evidence>
<evidence type="ECO:0000256" key="4">
    <source>
        <dbReference type="ARBA" id="ARBA00022519"/>
    </source>
</evidence>
<comment type="subcellular location">
    <subcellularLocation>
        <location evidence="2">Cell membrane</location>
    </subcellularLocation>
    <subcellularLocation>
        <location evidence="1">Membrane</location>
        <topology evidence="1">Single-pass membrane protein</topology>
    </subcellularLocation>
</comment>
<proteinExistence type="predicted"/>
<evidence type="ECO:0000256" key="14">
    <source>
        <dbReference type="SAM" id="Phobius"/>
    </source>
</evidence>
<name>A0A0F9YEE2_9ZZZZ</name>
<feature type="domain" description="Penicillin-binding protein dimerisation" evidence="16">
    <location>
        <begin position="107"/>
        <end position="278"/>
    </location>
</feature>
<dbReference type="SUPFAM" id="SSF56519">
    <property type="entry name" value="Penicillin binding protein dimerisation domain"/>
    <property type="match status" value="1"/>
</dbReference>
<keyword evidence="7" id="KW-0378">Hydrolase</keyword>
<dbReference type="GO" id="GO:0006508">
    <property type="term" value="P:proteolysis"/>
    <property type="evidence" value="ECO:0007669"/>
    <property type="project" value="UniProtKB-KW"/>
</dbReference>
<keyword evidence="11 14" id="KW-0472">Membrane</keyword>
<dbReference type="PANTHER" id="PTHR30627:SF2">
    <property type="entry name" value="PEPTIDOGLYCAN D,D-TRANSPEPTIDASE MRDA"/>
    <property type="match status" value="1"/>
</dbReference>
<evidence type="ECO:0000256" key="10">
    <source>
        <dbReference type="ARBA" id="ARBA00022989"/>
    </source>
</evidence>
<gene>
    <name evidence="17" type="ORF">LCGC14_0102540</name>
</gene>
<keyword evidence="10 14" id="KW-1133">Transmembrane helix</keyword>
<dbReference type="InterPro" id="IPR012338">
    <property type="entry name" value="Beta-lactam/transpept-like"/>
</dbReference>
<dbReference type="Pfam" id="PF00905">
    <property type="entry name" value="Transpeptidase"/>
    <property type="match status" value="1"/>
</dbReference>
<evidence type="ECO:0000256" key="9">
    <source>
        <dbReference type="ARBA" id="ARBA00022984"/>
    </source>
</evidence>
<keyword evidence="3" id="KW-1003">Cell membrane</keyword>
<dbReference type="InterPro" id="IPR001460">
    <property type="entry name" value="PCN-bd_Tpept"/>
</dbReference>
<evidence type="ECO:0000256" key="13">
    <source>
        <dbReference type="SAM" id="MobiDB-lite"/>
    </source>
</evidence>
<dbReference type="GO" id="GO:0005886">
    <property type="term" value="C:plasma membrane"/>
    <property type="evidence" value="ECO:0007669"/>
    <property type="project" value="UniProtKB-SubCell"/>
</dbReference>
<dbReference type="Gene3D" id="3.30.1390.30">
    <property type="entry name" value="Penicillin-binding protein 2a, domain 3"/>
    <property type="match status" value="1"/>
</dbReference>
<dbReference type="GO" id="GO:0071972">
    <property type="term" value="F:peptidoglycan L,D-transpeptidase activity"/>
    <property type="evidence" value="ECO:0007669"/>
    <property type="project" value="TreeGrafter"/>
</dbReference>
<dbReference type="Gene3D" id="3.40.710.10">
    <property type="entry name" value="DD-peptidase/beta-lactamase superfamily"/>
    <property type="match status" value="1"/>
</dbReference>
<dbReference type="AlphaFoldDB" id="A0A0F9YEE2"/>
<sequence length="663" mass="74859">MSAFYPKKPDSSSQSFLKNKKVKISSSEEIEPQEIFLDSLAKKREEELDISEKKFEIPLSRKIILGCYFSFLLLILVFLAQTFYLQVVKNEDLSLLAQDNKTRFFLIRPNRGVIYDKVGYQLVFNQPSFDLVCDKRDFPWKEEERSKILTKLSQIINKDIEDLRSQIETSELLQVLITENLDQATLILLETNPIFSGKEKNSVCRVEMNTIRDYISGTDFAHLIGYVGRVSSKEEIENLTDYSIADYIGKTGLEKSYEKVLRGNPGKREIEKNVLGQTQLENLISEPEDGKSLVLWLDSDLQKKITAELNSMLKQSGAKAGVGVAIDPKTGGILSLVSLPGFDNNLFSRGIDIETWQDLYNNPYKPFFNRVISGEYLTGSTIKPLIAAAALEENLIDPQKQILAQGYIQVPHQYNPEIIYTYKDWKVHGWTDMRKAIADSVNVYFYTIGGGYENQAGLGPTRIKKYLELFSWGQKTGVDLPGEKEGLIPDPAWKERVINENWYDGNTYHLSIGQGYLRITPLQVVTAFAAIANGGTIYRPQAVQRIVVGSADSPQAAEEVKPEIIRNNFISSENLEIVREGMREAVTYGSSVILNALPVKVAAKTGTAETDKEGYYHNWVTVFAPYEDPQIVLTIMVENVQEGMVVALPVAREILKWYFTPAP</sequence>
<dbReference type="GO" id="GO:0009252">
    <property type="term" value="P:peptidoglycan biosynthetic process"/>
    <property type="evidence" value="ECO:0007669"/>
    <property type="project" value="UniProtKB-KW"/>
</dbReference>
<comment type="caution">
    <text evidence="17">The sequence shown here is derived from an EMBL/GenBank/DDBJ whole genome shotgun (WGS) entry which is preliminary data.</text>
</comment>
<keyword evidence="8" id="KW-0133">Cell shape</keyword>
<protein>
    <recommendedName>
        <fullName evidence="18">Penicillin-binding protein 2</fullName>
    </recommendedName>
</protein>
<dbReference type="Gene3D" id="3.90.1310.10">
    <property type="entry name" value="Penicillin-binding protein 2a (Domain 2)"/>
    <property type="match status" value="1"/>
</dbReference>
<dbReference type="InterPro" id="IPR036138">
    <property type="entry name" value="PBP_dimer_sf"/>
</dbReference>
<dbReference type="GO" id="GO:0008360">
    <property type="term" value="P:regulation of cell shape"/>
    <property type="evidence" value="ECO:0007669"/>
    <property type="project" value="UniProtKB-KW"/>
</dbReference>
<dbReference type="InterPro" id="IPR017790">
    <property type="entry name" value="Penicillin-binding_protein_2"/>
</dbReference>
<dbReference type="EMBL" id="LAZR01000029">
    <property type="protein sequence ID" value="KKO02804.1"/>
    <property type="molecule type" value="Genomic_DNA"/>
</dbReference>